<dbReference type="InterPro" id="IPR025662">
    <property type="entry name" value="Sigma_54_int_dom_ATP-bd_1"/>
</dbReference>
<dbReference type="AlphaFoldDB" id="A0A5C5Z699"/>
<dbReference type="PROSITE" id="PS00676">
    <property type="entry name" value="SIGMA54_INTERACT_2"/>
    <property type="match status" value="1"/>
</dbReference>
<evidence type="ECO:0000313" key="8">
    <source>
        <dbReference type="EMBL" id="TWT82939.1"/>
    </source>
</evidence>
<dbReference type="Gene3D" id="1.10.8.60">
    <property type="match status" value="1"/>
</dbReference>
<dbReference type="GO" id="GO:0006355">
    <property type="term" value="P:regulation of DNA-templated transcription"/>
    <property type="evidence" value="ECO:0007669"/>
    <property type="project" value="InterPro"/>
</dbReference>
<sequence>MEYRQRYCGTQLAPHLIGICLCEAYVSRIDSHCSTPNSTKPLRFARFRLVLSRVPKMITCDTLSKSPRTIAMEVHTNCAGEGCPMHDDLASAASCAELRRRRELERKAMLQIARLLSDHPGQNQTLLEIVDCIEQHLGMRHVTVMMVSVDGQRLELAATKTPLTDARGHVGYDRGEGVIGRVLQAGQPEIVSPIGDDPRFRNRIHQRTPFQLESHAFVCVPITVEGETFGTLSADIETKNADELQDAAETLGIIASMIAYDVNGRRTRRLEREMLELQNLQLRDTLQERFRPSNLIGGSKPMRQLYTQIQQVAPSDTTILIRGESGTGKELVATAIHCTSARSQKPVVKVNCAALNENLLESELFGHEKGAFTGAVQQRNGRIEEAEGGTLFLDEIGEFSPIIQVKLLRVLQERQYERVGSSTTRTANVRIVAATNRDLEQAVRQGQFRQDLYYRINVFPVHLPPLRKRRDDILQLANHFVAKFSKRMDRPIKRISTPAIDTLMMYHWPGNVRELENCIEHAVLLSQEGVIHSHNFPPTIRMPDEKHPNGSETENCFSLSTRVNSLERDMISDALKRSGGNMAAAARELGISSRMIRYKVRNLGIDWNSEL</sequence>
<dbReference type="Gene3D" id="3.40.50.300">
    <property type="entry name" value="P-loop containing nucleotide triphosphate hydrolases"/>
    <property type="match status" value="1"/>
</dbReference>
<dbReference type="PANTHER" id="PTHR32071:SF117">
    <property type="entry name" value="PTS-DEPENDENT DIHYDROXYACETONE KINASE OPERON REGULATORY PROTEIN-RELATED"/>
    <property type="match status" value="1"/>
</dbReference>
<dbReference type="PROSITE" id="PS00675">
    <property type="entry name" value="SIGMA54_INTERACT_1"/>
    <property type="match status" value="1"/>
</dbReference>
<dbReference type="PRINTS" id="PR01590">
    <property type="entry name" value="HTHFIS"/>
</dbReference>
<dbReference type="InterPro" id="IPR009057">
    <property type="entry name" value="Homeodomain-like_sf"/>
</dbReference>
<dbReference type="Proteomes" id="UP000315010">
    <property type="component" value="Unassembled WGS sequence"/>
</dbReference>
<dbReference type="GO" id="GO:0043565">
    <property type="term" value="F:sequence-specific DNA binding"/>
    <property type="evidence" value="ECO:0007669"/>
    <property type="project" value="InterPro"/>
</dbReference>
<dbReference type="Gene3D" id="3.30.450.40">
    <property type="match status" value="1"/>
</dbReference>
<dbReference type="Pfam" id="PF02954">
    <property type="entry name" value="HTH_8"/>
    <property type="match status" value="1"/>
</dbReference>
<keyword evidence="2" id="KW-0067">ATP-binding</keyword>
<evidence type="ECO:0000256" key="6">
    <source>
        <dbReference type="ARBA" id="ARBA00023163"/>
    </source>
</evidence>
<keyword evidence="6" id="KW-0804">Transcription</keyword>
<organism evidence="8 9">
    <name type="scientific">Novipirellula herctigrandis</name>
    <dbReference type="NCBI Taxonomy" id="2527986"/>
    <lineage>
        <taxon>Bacteria</taxon>
        <taxon>Pseudomonadati</taxon>
        <taxon>Planctomycetota</taxon>
        <taxon>Planctomycetia</taxon>
        <taxon>Pirellulales</taxon>
        <taxon>Pirellulaceae</taxon>
        <taxon>Novipirellula</taxon>
    </lineage>
</organism>
<protein>
    <submittedName>
        <fullName evidence="8">Nitrogen fixation protein VnfA</fullName>
    </submittedName>
</protein>
<dbReference type="InterPro" id="IPR029016">
    <property type="entry name" value="GAF-like_dom_sf"/>
</dbReference>
<evidence type="ECO:0000256" key="1">
    <source>
        <dbReference type="ARBA" id="ARBA00022741"/>
    </source>
</evidence>
<evidence type="ECO:0000256" key="3">
    <source>
        <dbReference type="ARBA" id="ARBA00023015"/>
    </source>
</evidence>
<dbReference type="InterPro" id="IPR025943">
    <property type="entry name" value="Sigma_54_int_dom_ATP-bd_2"/>
</dbReference>
<dbReference type="InterPro" id="IPR003018">
    <property type="entry name" value="GAF"/>
</dbReference>
<dbReference type="SMART" id="SM00382">
    <property type="entry name" value="AAA"/>
    <property type="match status" value="1"/>
</dbReference>
<dbReference type="FunFam" id="3.40.50.300:FF:000006">
    <property type="entry name" value="DNA-binding transcriptional regulator NtrC"/>
    <property type="match status" value="1"/>
</dbReference>
<dbReference type="EMBL" id="SJPJ01000001">
    <property type="protein sequence ID" value="TWT82939.1"/>
    <property type="molecule type" value="Genomic_DNA"/>
</dbReference>
<gene>
    <name evidence="8" type="primary">vnfA_2</name>
    <name evidence="8" type="ORF">CA13_44020</name>
</gene>
<name>A0A5C5Z699_9BACT</name>
<comment type="caution">
    <text evidence="8">The sequence shown here is derived from an EMBL/GenBank/DDBJ whole genome shotgun (WGS) entry which is preliminary data.</text>
</comment>
<dbReference type="GO" id="GO:0005524">
    <property type="term" value="F:ATP binding"/>
    <property type="evidence" value="ECO:0007669"/>
    <property type="project" value="UniProtKB-KW"/>
</dbReference>
<feature type="domain" description="Sigma-54 factor interaction" evidence="7">
    <location>
        <begin position="295"/>
        <end position="524"/>
    </location>
</feature>
<evidence type="ECO:0000256" key="2">
    <source>
        <dbReference type="ARBA" id="ARBA00022840"/>
    </source>
</evidence>
<evidence type="ECO:0000313" key="9">
    <source>
        <dbReference type="Proteomes" id="UP000315010"/>
    </source>
</evidence>
<dbReference type="InterPro" id="IPR025944">
    <property type="entry name" value="Sigma_54_int_dom_CS"/>
</dbReference>
<accession>A0A5C5Z699</accession>
<dbReference type="Pfam" id="PF00158">
    <property type="entry name" value="Sigma54_activat"/>
    <property type="match status" value="1"/>
</dbReference>
<dbReference type="SUPFAM" id="SSF46689">
    <property type="entry name" value="Homeodomain-like"/>
    <property type="match status" value="1"/>
</dbReference>
<dbReference type="InterPro" id="IPR002078">
    <property type="entry name" value="Sigma_54_int"/>
</dbReference>
<dbReference type="SUPFAM" id="SSF55781">
    <property type="entry name" value="GAF domain-like"/>
    <property type="match status" value="1"/>
</dbReference>
<dbReference type="InterPro" id="IPR002197">
    <property type="entry name" value="HTH_Fis"/>
</dbReference>
<evidence type="ECO:0000256" key="5">
    <source>
        <dbReference type="ARBA" id="ARBA00023159"/>
    </source>
</evidence>
<keyword evidence="5" id="KW-0010">Activator</keyword>
<keyword evidence="1" id="KW-0547">Nucleotide-binding</keyword>
<keyword evidence="4" id="KW-0238">DNA-binding</keyword>
<keyword evidence="3" id="KW-0805">Transcription regulation</keyword>
<dbReference type="Pfam" id="PF01590">
    <property type="entry name" value="GAF"/>
    <property type="match status" value="1"/>
</dbReference>
<dbReference type="OrthoDB" id="9807827at2"/>
<evidence type="ECO:0000256" key="4">
    <source>
        <dbReference type="ARBA" id="ARBA00023125"/>
    </source>
</evidence>
<dbReference type="PANTHER" id="PTHR32071">
    <property type="entry name" value="TRANSCRIPTIONAL REGULATORY PROTEIN"/>
    <property type="match status" value="1"/>
</dbReference>
<dbReference type="PROSITE" id="PS50045">
    <property type="entry name" value="SIGMA54_INTERACT_4"/>
    <property type="match status" value="1"/>
</dbReference>
<dbReference type="CDD" id="cd00009">
    <property type="entry name" value="AAA"/>
    <property type="match status" value="1"/>
</dbReference>
<dbReference type="PROSITE" id="PS00688">
    <property type="entry name" value="SIGMA54_INTERACT_3"/>
    <property type="match status" value="1"/>
</dbReference>
<dbReference type="InterPro" id="IPR003593">
    <property type="entry name" value="AAA+_ATPase"/>
</dbReference>
<keyword evidence="9" id="KW-1185">Reference proteome</keyword>
<reference evidence="8 9" key="1">
    <citation type="submission" date="2019-02" db="EMBL/GenBank/DDBJ databases">
        <title>Deep-cultivation of Planctomycetes and their phenomic and genomic characterization uncovers novel biology.</title>
        <authorList>
            <person name="Wiegand S."/>
            <person name="Jogler M."/>
            <person name="Boedeker C."/>
            <person name="Pinto D."/>
            <person name="Vollmers J."/>
            <person name="Rivas-Marin E."/>
            <person name="Kohn T."/>
            <person name="Peeters S.H."/>
            <person name="Heuer A."/>
            <person name="Rast P."/>
            <person name="Oberbeckmann S."/>
            <person name="Bunk B."/>
            <person name="Jeske O."/>
            <person name="Meyerdierks A."/>
            <person name="Storesund J.E."/>
            <person name="Kallscheuer N."/>
            <person name="Luecker S."/>
            <person name="Lage O.M."/>
            <person name="Pohl T."/>
            <person name="Merkel B.J."/>
            <person name="Hornburger P."/>
            <person name="Mueller R.-W."/>
            <person name="Bruemmer F."/>
            <person name="Labrenz M."/>
            <person name="Spormann A.M."/>
            <person name="Op Den Camp H."/>
            <person name="Overmann J."/>
            <person name="Amann R."/>
            <person name="Jetten M.S.M."/>
            <person name="Mascher T."/>
            <person name="Medema M.H."/>
            <person name="Devos D.P."/>
            <person name="Kaster A.-K."/>
            <person name="Ovreas L."/>
            <person name="Rohde M."/>
            <person name="Galperin M.Y."/>
            <person name="Jogler C."/>
        </authorList>
    </citation>
    <scope>NUCLEOTIDE SEQUENCE [LARGE SCALE GENOMIC DNA]</scope>
    <source>
        <strain evidence="8 9">CA13</strain>
    </source>
</reference>
<proteinExistence type="predicted"/>
<dbReference type="InterPro" id="IPR058031">
    <property type="entry name" value="AAA_lid_NorR"/>
</dbReference>
<dbReference type="Pfam" id="PF25601">
    <property type="entry name" value="AAA_lid_14"/>
    <property type="match status" value="1"/>
</dbReference>
<dbReference type="InterPro" id="IPR027417">
    <property type="entry name" value="P-loop_NTPase"/>
</dbReference>
<dbReference type="Gene3D" id="1.10.10.60">
    <property type="entry name" value="Homeodomain-like"/>
    <property type="match status" value="1"/>
</dbReference>
<dbReference type="SMART" id="SM00065">
    <property type="entry name" value="GAF"/>
    <property type="match status" value="1"/>
</dbReference>
<evidence type="ECO:0000259" key="7">
    <source>
        <dbReference type="PROSITE" id="PS50045"/>
    </source>
</evidence>
<dbReference type="SUPFAM" id="SSF52540">
    <property type="entry name" value="P-loop containing nucleoside triphosphate hydrolases"/>
    <property type="match status" value="1"/>
</dbReference>